<reference evidence="3 4" key="1">
    <citation type="submission" date="2020-08" db="EMBL/GenBank/DDBJ databases">
        <title>Genome public.</title>
        <authorList>
            <person name="Liu C."/>
            <person name="Sun Q."/>
        </authorList>
    </citation>
    <scope>NUCLEOTIDE SEQUENCE [LARGE SCALE GENOMIC DNA]</scope>
    <source>
        <strain evidence="3 4">BX4</strain>
    </source>
</reference>
<organism evidence="3 4">
    <name type="scientific">Eubacterium segne</name>
    <dbReference type="NCBI Taxonomy" id="2763045"/>
    <lineage>
        <taxon>Bacteria</taxon>
        <taxon>Bacillati</taxon>
        <taxon>Bacillota</taxon>
        <taxon>Clostridia</taxon>
        <taxon>Eubacteriales</taxon>
        <taxon>Eubacteriaceae</taxon>
        <taxon>Eubacterium</taxon>
    </lineage>
</organism>
<keyword evidence="1" id="KW-0812">Transmembrane</keyword>
<dbReference type="PANTHER" id="PTHR36834">
    <property type="entry name" value="MEMBRANE PROTEIN-RELATED"/>
    <property type="match status" value="1"/>
</dbReference>
<dbReference type="EMBL" id="JACOOZ010000001">
    <property type="protein sequence ID" value="MBC5666834.1"/>
    <property type="molecule type" value="Genomic_DNA"/>
</dbReference>
<accession>A0ABR7EZR1</accession>
<dbReference type="PANTHER" id="PTHR36834:SF1">
    <property type="entry name" value="INTEGRAL MEMBRANE PROTEIN"/>
    <property type="match status" value="1"/>
</dbReference>
<evidence type="ECO:0000259" key="2">
    <source>
        <dbReference type="Pfam" id="PF04892"/>
    </source>
</evidence>
<keyword evidence="1" id="KW-1133">Transmembrane helix</keyword>
<keyword evidence="1" id="KW-0472">Membrane</keyword>
<feature type="transmembrane region" description="Helical" evidence="1">
    <location>
        <begin position="12"/>
        <end position="31"/>
    </location>
</feature>
<dbReference type="RefSeq" id="WP_021952674.1">
    <property type="nucleotide sequence ID" value="NZ_JACOOZ010000001.1"/>
</dbReference>
<gene>
    <name evidence="3" type="ORF">H8S00_02345</name>
</gene>
<keyword evidence="4" id="KW-1185">Reference proteome</keyword>
<sequence>MKMNKKEKIFHICVSGIFALYLGILFIVIVLKFPTGLVSNTIKGWMKGAEVARLTPQLIPFKTIIPYIQQARAITDWFVKNLACNIIMFMPYGFLYPFVMEKSIQKNCRRTILSACILSVCIEIFQYISAFGHCDIDDVILNTVGAAIGYGLYLIAVKIINRIFS</sequence>
<evidence type="ECO:0000256" key="1">
    <source>
        <dbReference type="SAM" id="Phobius"/>
    </source>
</evidence>
<protein>
    <submittedName>
        <fullName evidence="3">VanZ family protein</fullName>
    </submittedName>
</protein>
<name>A0ABR7EZR1_9FIRM</name>
<dbReference type="InterPro" id="IPR053150">
    <property type="entry name" value="Teicoplanin_resist-assoc"/>
</dbReference>
<feature type="transmembrane region" description="Helical" evidence="1">
    <location>
        <begin position="77"/>
        <end position="99"/>
    </location>
</feature>
<dbReference type="Pfam" id="PF04892">
    <property type="entry name" value="VanZ"/>
    <property type="match status" value="1"/>
</dbReference>
<comment type="caution">
    <text evidence="3">The sequence shown here is derived from an EMBL/GenBank/DDBJ whole genome shotgun (WGS) entry which is preliminary data.</text>
</comment>
<feature type="transmembrane region" description="Helical" evidence="1">
    <location>
        <begin position="111"/>
        <end position="128"/>
    </location>
</feature>
<feature type="transmembrane region" description="Helical" evidence="1">
    <location>
        <begin position="140"/>
        <end position="160"/>
    </location>
</feature>
<dbReference type="Proteomes" id="UP000597877">
    <property type="component" value="Unassembled WGS sequence"/>
</dbReference>
<proteinExistence type="predicted"/>
<feature type="domain" description="VanZ-like" evidence="2">
    <location>
        <begin position="18"/>
        <end position="155"/>
    </location>
</feature>
<dbReference type="InterPro" id="IPR006976">
    <property type="entry name" value="VanZ-like"/>
</dbReference>
<evidence type="ECO:0000313" key="3">
    <source>
        <dbReference type="EMBL" id="MBC5666834.1"/>
    </source>
</evidence>
<evidence type="ECO:0000313" key="4">
    <source>
        <dbReference type="Proteomes" id="UP000597877"/>
    </source>
</evidence>